<evidence type="ECO:0000256" key="10">
    <source>
        <dbReference type="RuleBase" id="RU000488"/>
    </source>
</evidence>
<keyword evidence="4 9" id="KW-0812">Transmembrane</keyword>
<dbReference type="PANTHER" id="PTHR45624:SF9">
    <property type="entry name" value="CARRIER PROTEIN, PUTATIVE (AFU_ORTHOLOGUE AFUA_4G06390)-RELATED"/>
    <property type="match status" value="1"/>
</dbReference>
<keyword evidence="6" id="KW-1133">Transmembrane helix</keyword>
<evidence type="ECO:0000256" key="4">
    <source>
        <dbReference type="ARBA" id="ARBA00022692"/>
    </source>
</evidence>
<dbReference type="Gene3D" id="1.50.40.10">
    <property type="entry name" value="Mitochondrial carrier domain"/>
    <property type="match status" value="1"/>
</dbReference>
<feature type="repeat" description="Solcar" evidence="9">
    <location>
        <begin position="345"/>
        <end position="442"/>
    </location>
</feature>
<evidence type="ECO:0008006" key="14">
    <source>
        <dbReference type="Google" id="ProtNLM"/>
    </source>
</evidence>
<dbReference type="InterPro" id="IPR050567">
    <property type="entry name" value="Mitochondrial_Carrier"/>
</dbReference>
<organism evidence="12 13">
    <name type="scientific">Cryptococcus floricola</name>
    <dbReference type="NCBI Taxonomy" id="2591691"/>
    <lineage>
        <taxon>Eukaryota</taxon>
        <taxon>Fungi</taxon>
        <taxon>Dikarya</taxon>
        <taxon>Basidiomycota</taxon>
        <taxon>Agaricomycotina</taxon>
        <taxon>Tremellomycetes</taxon>
        <taxon>Tremellales</taxon>
        <taxon>Cryptococcaceae</taxon>
        <taxon>Cryptococcus</taxon>
    </lineage>
</organism>
<feature type="repeat" description="Solcar" evidence="9">
    <location>
        <begin position="197"/>
        <end position="310"/>
    </location>
</feature>
<keyword evidence="8 9" id="KW-0472">Membrane</keyword>
<dbReference type="SUPFAM" id="SSF103506">
    <property type="entry name" value="Mitochondrial carrier"/>
    <property type="match status" value="1"/>
</dbReference>
<name>A0A5D3B2G0_9TREE</name>
<evidence type="ECO:0000256" key="9">
    <source>
        <dbReference type="PROSITE-ProRule" id="PRU00282"/>
    </source>
</evidence>
<dbReference type="PANTHER" id="PTHR45624">
    <property type="entry name" value="MITOCHONDRIAL BASIC AMINO ACIDS TRANSPORTER-RELATED"/>
    <property type="match status" value="1"/>
</dbReference>
<comment type="caution">
    <text evidence="12">The sequence shown here is derived from an EMBL/GenBank/DDBJ whole genome shotgun (WGS) entry which is preliminary data.</text>
</comment>
<dbReference type="InterPro" id="IPR018108">
    <property type="entry name" value="MCP_transmembrane"/>
</dbReference>
<sequence length="458" mass="50108">MSEKADNSRSPIYTSISNLTMADTSAHRRPPYQGVWTKRAADADEWLHLHKVVVSATSASLISTFTGFPLDSLKSRLQSSREKVSIPRLAAGVIKEEGIGGLWRGFPLPLVTISIVRTISFTIYSSTKRILNAVPALSDASRQSEEAAFGDRLDKGWGAGTGEADADQKGPEIDEEKIKDPWVGLRLGMFSGDNAKDIAITSMLAGGASGAVVCVGSAPFELVKVRRQLEYQIYRDSRPELRNFPPTPIPNSALPKGTAPFQPPTTIQAVRLILASSGPLGLYTGWRLHFIRDTLGTALYFAEYDVMRYYLGRAKKERRDGEGGGGGFGDDVQGDVPEWCRGWIMKGMIPFLCGSLAGVTSWALIYPVDAIKTKAQQRALSGQPMRTPIEQLSRLVRGTDKSNPKPFLAGMARLYRGLGISMIRSMLTHGLLWTLVDATGSYIDSRPFERLAGRQELK</sequence>
<evidence type="ECO:0000256" key="8">
    <source>
        <dbReference type="ARBA" id="ARBA00023136"/>
    </source>
</evidence>
<comment type="subcellular location">
    <subcellularLocation>
        <location evidence="1">Mitochondrion membrane</location>
        <topology evidence="1">Multi-pass membrane protein</topology>
    </subcellularLocation>
</comment>
<feature type="region of interest" description="Disordered" evidence="11">
    <location>
        <begin position="152"/>
        <end position="175"/>
    </location>
</feature>
<evidence type="ECO:0000256" key="3">
    <source>
        <dbReference type="ARBA" id="ARBA00022448"/>
    </source>
</evidence>
<keyword evidence="5" id="KW-0677">Repeat</keyword>
<accession>A0A5D3B2G0</accession>
<keyword evidence="3 10" id="KW-0813">Transport</keyword>
<evidence type="ECO:0000256" key="11">
    <source>
        <dbReference type="SAM" id="MobiDB-lite"/>
    </source>
</evidence>
<evidence type="ECO:0000256" key="1">
    <source>
        <dbReference type="ARBA" id="ARBA00004225"/>
    </source>
</evidence>
<dbReference type="Pfam" id="PF00153">
    <property type="entry name" value="Mito_carr"/>
    <property type="match status" value="3"/>
</dbReference>
<keyword evidence="13" id="KW-1185">Reference proteome</keyword>
<dbReference type="GO" id="GO:0022857">
    <property type="term" value="F:transmembrane transporter activity"/>
    <property type="evidence" value="ECO:0007669"/>
    <property type="project" value="TreeGrafter"/>
</dbReference>
<feature type="repeat" description="Solcar" evidence="9">
    <location>
        <begin position="47"/>
        <end position="130"/>
    </location>
</feature>
<dbReference type="GO" id="GO:0031966">
    <property type="term" value="C:mitochondrial membrane"/>
    <property type="evidence" value="ECO:0007669"/>
    <property type="project" value="UniProtKB-SubCell"/>
</dbReference>
<proteinExistence type="inferred from homology"/>
<evidence type="ECO:0000256" key="7">
    <source>
        <dbReference type="ARBA" id="ARBA00023128"/>
    </source>
</evidence>
<dbReference type="Proteomes" id="UP000322245">
    <property type="component" value="Unassembled WGS sequence"/>
</dbReference>
<evidence type="ECO:0000256" key="2">
    <source>
        <dbReference type="ARBA" id="ARBA00006375"/>
    </source>
</evidence>
<dbReference type="AlphaFoldDB" id="A0A5D3B2G0"/>
<evidence type="ECO:0000313" key="13">
    <source>
        <dbReference type="Proteomes" id="UP000322245"/>
    </source>
</evidence>
<feature type="compositionally biased region" description="Basic and acidic residues" evidence="11">
    <location>
        <begin position="166"/>
        <end position="175"/>
    </location>
</feature>
<dbReference type="PROSITE" id="PS50920">
    <property type="entry name" value="SOLCAR"/>
    <property type="match status" value="3"/>
</dbReference>
<protein>
    <recommendedName>
        <fullName evidence="14">Mitochondrial carrier</fullName>
    </recommendedName>
</protein>
<dbReference type="InterPro" id="IPR023395">
    <property type="entry name" value="MCP_dom_sf"/>
</dbReference>
<comment type="similarity">
    <text evidence="2 10">Belongs to the mitochondrial carrier (TC 2.A.29) family.</text>
</comment>
<keyword evidence="7" id="KW-0496">Mitochondrion</keyword>
<evidence type="ECO:0000313" key="12">
    <source>
        <dbReference type="EMBL" id="TYJ57252.1"/>
    </source>
</evidence>
<evidence type="ECO:0000256" key="6">
    <source>
        <dbReference type="ARBA" id="ARBA00022989"/>
    </source>
</evidence>
<evidence type="ECO:0000256" key="5">
    <source>
        <dbReference type="ARBA" id="ARBA00022737"/>
    </source>
</evidence>
<dbReference type="EMBL" id="NIDF01000014">
    <property type="protein sequence ID" value="TYJ57252.1"/>
    <property type="molecule type" value="Genomic_DNA"/>
</dbReference>
<gene>
    <name evidence="12" type="ORF">B9479_001985</name>
</gene>
<reference evidence="12 13" key="1">
    <citation type="submission" date="2017-05" db="EMBL/GenBank/DDBJ databases">
        <title>The Genome Sequence of Tsuchiyaea wingfieldii DSM 27421.</title>
        <authorList>
            <person name="Cuomo C."/>
            <person name="Passer A."/>
            <person name="Billmyre B."/>
            <person name="Heitman J."/>
        </authorList>
    </citation>
    <scope>NUCLEOTIDE SEQUENCE [LARGE SCALE GENOMIC DNA]</scope>
    <source>
        <strain evidence="12 13">DSM 27421</strain>
    </source>
</reference>